<proteinExistence type="inferred from homology"/>
<name>A0A1B7TAX2_9ASCO</name>
<dbReference type="Pfam" id="PF05680">
    <property type="entry name" value="ATP-synt_E"/>
    <property type="match status" value="1"/>
</dbReference>
<evidence type="ECO:0000313" key="12">
    <source>
        <dbReference type="EMBL" id="OBA25889.1"/>
    </source>
</evidence>
<keyword evidence="5 11" id="KW-0375">Hydrogen ion transport</keyword>
<keyword evidence="3 11" id="KW-0813">Transport</keyword>
<keyword evidence="9" id="KW-0472">Membrane</keyword>
<keyword evidence="10 11" id="KW-0066">ATP synthesis</keyword>
<evidence type="ECO:0000256" key="2">
    <source>
        <dbReference type="ARBA" id="ARBA00007333"/>
    </source>
</evidence>
<dbReference type="AlphaFoldDB" id="A0A1B7TAX2"/>
<comment type="subunit">
    <text evidence="11">F-type ATPases have 2 components, CF(1) - the catalytic core - and CF(0) - the membrane proton channel. CF(1) and CF(0) have multiple subunits.</text>
</comment>
<comment type="subcellular location">
    <subcellularLocation>
        <location evidence="1 11">Mitochondrion inner membrane</location>
    </subcellularLocation>
</comment>
<dbReference type="OrthoDB" id="2125027at2759"/>
<keyword evidence="6 11" id="KW-0999">Mitochondrion inner membrane</keyword>
<reference evidence="13" key="1">
    <citation type="journal article" date="2016" name="Proc. Natl. Acad. Sci. U.S.A.">
        <title>Comparative genomics of biotechnologically important yeasts.</title>
        <authorList>
            <person name="Riley R."/>
            <person name="Haridas S."/>
            <person name="Wolfe K.H."/>
            <person name="Lopes M.R."/>
            <person name="Hittinger C.T."/>
            <person name="Goeker M."/>
            <person name="Salamov A.A."/>
            <person name="Wisecaver J.H."/>
            <person name="Long T.M."/>
            <person name="Calvey C.H."/>
            <person name="Aerts A.L."/>
            <person name="Barry K.W."/>
            <person name="Choi C."/>
            <person name="Clum A."/>
            <person name="Coughlan A.Y."/>
            <person name="Deshpande S."/>
            <person name="Douglass A.P."/>
            <person name="Hanson S.J."/>
            <person name="Klenk H.-P."/>
            <person name="LaButti K.M."/>
            <person name="Lapidus A."/>
            <person name="Lindquist E.A."/>
            <person name="Lipzen A.M."/>
            <person name="Meier-Kolthoff J.P."/>
            <person name="Ohm R.A."/>
            <person name="Otillar R.P."/>
            <person name="Pangilinan J.L."/>
            <person name="Peng Y."/>
            <person name="Rokas A."/>
            <person name="Rosa C.A."/>
            <person name="Scheuner C."/>
            <person name="Sibirny A.A."/>
            <person name="Slot J.C."/>
            <person name="Stielow J.B."/>
            <person name="Sun H."/>
            <person name="Kurtzman C.P."/>
            <person name="Blackwell M."/>
            <person name="Grigoriev I.V."/>
            <person name="Jeffries T.W."/>
        </authorList>
    </citation>
    <scope>NUCLEOTIDE SEQUENCE [LARGE SCALE GENOMIC DNA]</scope>
    <source>
        <strain evidence="13">NRRL Y-1626</strain>
    </source>
</reference>
<evidence type="ECO:0000256" key="10">
    <source>
        <dbReference type="ARBA" id="ARBA00023310"/>
    </source>
</evidence>
<evidence type="ECO:0000256" key="11">
    <source>
        <dbReference type="RuleBase" id="RU367005"/>
    </source>
</evidence>
<keyword evidence="7 11" id="KW-0406">Ion transport</keyword>
<dbReference type="GO" id="GO:0005743">
    <property type="term" value="C:mitochondrial inner membrane"/>
    <property type="evidence" value="ECO:0007669"/>
    <property type="project" value="UniProtKB-SubCell"/>
</dbReference>
<comment type="similarity">
    <text evidence="2 11">Belongs to the ATPase e subunit family.</text>
</comment>
<evidence type="ECO:0000256" key="3">
    <source>
        <dbReference type="ARBA" id="ARBA00022448"/>
    </source>
</evidence>
<dbReference type="GO" id="GO:0045259">
    <property type="term" value="C:proton-transporting ATP synthase complex"/>
    <property type="evidence" value="ECO:0007669"/>
    <property type="project" value="UniProtKB-UniRule"/>
</dbReference>
<keyword evidence="4 11" id="KW-0138">CF(0)</keyword>
<evidence type="ECO:0000313" key="13">
    <source>
        <dbReference type="Proteomes" id="UP000092321"/>
    </source>
</evidence>
<evidence type="ECO:0000256" key="6">
    <source>
        <dbReference type="ARBA" id="ARBA00022792"/>
    </source>
</evidence>
<evidence type="ECO:0000256" key="7">
    <source>
        <dbReference type="ARBA" id="ARBA00023065"/>
    </source>
</evidence>
<evidence type="ECO:0000256" key="1">
    <source>
        <dbReference type="ARBA" id="ARBA00004273"/>
    </source>
</evidence>
<evidence type="ECO:0000256" key="9">
    <source>
        <dbReference type="ARBA" id="ARBA00023136"/>
    </source>
</evidence>
<keyword evidence="13" id="KW-1185">Reference proteome</keyword>
<keyword evidence="8 11" id="KW-0496">Mitochondrion</keyword>
<protein>
    <recommendedName>
        <fullName evidence="11">ATP synthase F(0) complex subunit e, mitochondrial</fullName>
    </recommendedName>
</protein>
<comment type="caution">
    <text evidence="12">The sequence shown here is derived from an EMBL/GenBank/DDBJ whole genome shotgun (WGS) entry which is preliminary data.</text>
</comment>
<dbReference type="GO" id="GO:0015078">
    <property type="term" value="F:proton transmembrane transporter activity"/>
    <property type="evidence" value="ECO:0007669"/>
    <property type="project" value="InterPro"/>
</dbReference>
<evidence type="ECO:0000256" key="8">
    <source>
        <dbReference type="ARBA" id="ARBA00023128"/>
    </source>
</evidence>
<evidence type="ECO:0000256" key="5">
    <source>
        <dbReference type="ARBA" id="ARBA00022781"/>
    </source>
</evidence>
<evidence type="ECO:0000256" key="4">
    <source>
        <dbReference type="ARBA" id="ARBA00022547"/>
    </source>
</evidence>
<organism evidence="12 13">
    <name type="scientific">Hanseniaspora valbyensis NRRL Y-1626</name>
    <dbReference type="NCBI Taxonomy" id="766949"/>
    <lineage>
        <taxon>Eukaryota</taxon>
        <taxon>Fungi</taxon>
        <taxon>Dikarya</taxon>
        <taxon>Ascomycota</taxon>
        <taxon>Saccharomycotina</taxon>
        <taxon>Saccharomycetes</taxon>
        <taxon>Saccharomycodales</taxon>
        <taxon>Saccharomycodaceae</taxon>
        <taxon>Hanseniaspora</taxon>
    </lineage>
</organism>
<dbReference type="EMBL" id="LXPE01000036">
    <property type="protein sequence ID" value="OBA25889.1"/>
    <property type="molecule type" value="Genomic_DNA"/>
</dbReference>
<dbReference type="GO" id="GO:0015986">
    <property type="term" value="P:proton motive force-driven ATP synthesis"/>
    <property type="evidence" value="ECO:0007669"/>
    <property type="project" value="InterPro"/>
</dbReference>
<gene>
    <name evidence="12" type="ORF">HANVADRAFT_59879</name>
</gene>
<dbReference type="InterPro" id="IPR008386">
    <property type="entry name" value="ATP_synth_F0_esu_mt"/>
</dbReference>
<accession>A0A1B7TAX2</accession>
<sequence>MSAPVTSTQVINVFRYTALALGFYTGVTNLTSIKARASVRDEILAKQHLIKQAKEEYAKTTAAPVEKVTTAVEPVEELSLEALLDKKDFDLAAYLEEKVEKL</sequence>
<dbReference type="Proteomes" id="UP000092321">
    <property type="component" value="Unassembled WGS sequence"/>
</dbReference>
<comment type="function">
    <text evidence="11">Subunit e, of the mitochondrial membrane ATP synthase complex (F(1)F(0) ATP synthase or Complex V) that produces ATP from ADP in the presence of a proton gradient across the membrane which is generated by electron transport complexes of the respiratory chain. ATP synthase complex consist of a soluble F(1) head domain - the catalytic core - and a membrane F(1) domain - the membrane proton channel. These two domains are linked by a central stalk rotating inside the F(1) region and a stationary peripheral stalk. During catalysis, ATP synthesis in the catalytic domain of F(1) is coupled via a rotary mechanism of the central stalk subunits to proton translocation. In vivo, can only synthesize ATP although its ATP hydrolase activity can be activated artificially in vitro. Part of the complex F(0) domain.</text>
</comment>